<dbReference type="GO" id="GO:0016791">
    <property type="term" value="F:phosphatase activity"/>
    <property type="evidence" value="ECO:0007669"/>
    <property type="project" value="TreeGrafter"/>
</dbReference>
<dbReference type="Gene3D" id="3.40.50.1000">
    <property type="entry name" value="HAD superfamily/HAD-like"/>
    <property type="match status" value="1"/>
</dbReference>
<dbReference type="PANTHER" id="PTHR10000">
    <property type="entry name" value="PHOSPHOSERINE PHOSPHATASE"/>
    <property type="match status" value="1"/>
</dbReference>
<dbReference type="InterPro" id="IPR036412">
    <property type="entry name" value="HAD-like_sf"/>
</dbReference>
<name>A0A9D1JR29_9FIRM</name>
<evidence type="ECO:0000313" key="2">
    <source>
        <dbReference type="Proteomes" id="UP000823927"/>
    </source>
</evidence>
<organism evidence="1 2">
    <name type="scientific">Candidatus Scybalocola faecigallinarum</name>
    <dbReference type="NCBI Taxonomy" id="2840941"/>
    <lineage>
        <taxon>Bacteria</taxon>
        <taxon>Bacillati</taxon>
        <taxon>Bacillota</taxon>
        <taxon>Clostridia</taxon>
        <taxon>Lachnospirales</taxon>
        <taxon>Lachnospiraceae</taxon>
        <taxon>Lachnospiraceae incertae sedis</taxon>
        <taxon>Candidatus Scybalocola (ex Gilroy et al. 2021)</taxon>
    </lineage>
</organism>
<reference evidence="1" key="1">
    <citation type="submission" date="2020-10" db="EMBL/GenBank/DDBJ databases">
        <authorList>
            <person name="Gilroy R."/>
        </authorList>
    </citation>
    <scope>NUCLEOTIDE SEQUENCE</scope>
    <source>
        <strain evidence="1">CHK178-757</strain>
    </source>
</reference>
<dbReference type="AlphaFoldDB" id="A0A9D1JR29"/>
<dbReference type="GO" id="GO:0005829">
    <property type="term" value="C:cytosol"/>
    <property type="evidence" value="ECO:0007669"/>
    <property type="project" value="TreeGrafter"/>
</dbReference>
<dbReference type="PANTHER" id="PTHR10000:SF25">
    <property type="entry name" value="PHOSPHATASE YKRA-RELATED"/>
    <property type="match status" value="1"/>
</dbReference>
<evidence type="ECO:0000313" key="1">
    <source>
        <dbReference type="EMBL" id="HIS47758.1"/>
    </source>
</evidence>
<accession>A0A9D1JR29</accession>
<dbReference type="InterPro" id="IPR006379">
    <property type="entry name" value="HAD-SF_hydro_IIB"/>
</dbReference>
<dbReference type="EMBL" id="DVIT01000032">
    <property type="protein sequence ID" value="HIS47758.1"/>
    <property type="molecule type" value="Genomic_DNA"/>
</dbReference>
<keyword evidence="1" id="KW-0378">Hydrolase</keyword>
<comment type="caution">
    <text evidence="1">The sequence shown here is derived from an EMBL/GenBank/DDBJ whole genome shotgun (WGS) entry which is preliminary data.</text>
</comment>
<gene>
    <name evidence="1" type="ORF">IAB46_09465</name>
</gene>
<protein>
    <submittedName>
        <fullName evidence="1">HAD-IIB family hydrolase</fullName>
    </submittedName>
</protein>
<dbReference type="InterPro" id="IPR023214">
    <property type="entry name" value="HAD_sf"/>
</dbReference>
<proteinExistence type="predicted"/>
<reference evidence="1" key="2">
    <citation type="journal article" date="2021" name="PeerJ">
        <title>Extensive microbial diversity within the chicken gut microbiome revealed by metagenomics and culture.</title>
        <authorList>
            <person name="Gilroy R."/>
            <person name="Ravi A."/>
            <person name="Getino M."/>
            <person name="Pursley I."/>
            <person name="Horton D.L."/>
            <person name="Alikhan N.F."/>
            <person name="Baker D."/>
            <person name="Gharbi K."/>
            <person name="Hall N."/>
            <person name="Watson M."/>
            <person name="Adriaenssens E.M."/>
            <person name="Foster-Nyarko E."/>
            <person name="Jarju S."/>
            <person name="Secka A."/>
            <person name="Antonio M."/>
            <person name="Oren A."/>
            <person name="Chaudhuri R.R."/>
            <person name="La Ragione R."/>
            <person name="Hildebrand F."/>
            <person name="Pallen M.J."/>
        </authorList>
    </citation>
    <scope>NUCLEOTIDE SEQUENCE</scope>
    <source>
        <strain evidence="1">CHK178-757</strain>
    </source>
</reference>
<sequence length="260" mass="29074">MNKKYFFFDVDGTLTVSDPSTQKTVVPESTRQALKQLKENGHFVSIATGRAHWMTREVARLTDIDNLVTDGGNGIVLDGQLAKLLPLDPQKAGALCTALTRDGRGVGVTLHDDNRLYFVSEASARQAPDFSSFMEYIIDETLDFSKEKIYKIFVTITEEEEKLYPILETMPHMRYHPNHLMIEPADKYAGITRVMEYLGGNMEDVVVFGDGWNDMDMFLKAPFSVAMGNAVSGLKDVASFVTKPADKDGIAYACRHFGWI</sequence>
<dbReference type="SUPFAM" id="SSF56784">
    <property type="entry name" value="HAD-like"/>
    <property type="match status" value="1"/>
</dbReference>
<dbReference type="Pfam" id="PF08282">
    <property type="entry name" value="Hydrolase_3"/>
    <property type="match status" value="1"/>
</dbReference>
<dbReference type="PROSITE" id="PS01229">
    <property type="entry name" value="COF_2"/>
    <property type="match status" value="1"/>
</dbReference>
<dbReference type="GO" id="GO:0000287">
    <property type="term" value="F:magnesium ion binding"/>
    <property type="evidence" value="ECO:0007669"/>
    <property type="project" value="TreeGrafter"/>
</dbReference>
<dbReference type="Gene3D" id="3.30.1240.10">
    <property type="match status" value="1"/>
</dbReference>
<dbReference type="Proteomes" id="UP000823927">
    <property type="component" value="Unassembled WGS sequence"/>
</dbReference>
<dbReference type="NCBIfam" id="TIGR01484">
    <property type="entry name" value="HAD-SF-IIB"/>
    <property type="match status" value="1"/>
</dbReference>